<dbReference type="AlphaFoldDB" id="A0A2P5HUL5"/>
<dbReference type="Proteomes" id="UP000094444">
    <property type="component" value="Unassembled WGS sequence"/>
</dbReference>
<organism evidence="7 8">
    <name type="scientific">Diaporthe helianthi</name>
    <dbReference type="NCBI Taxonomy" id="158607"/>
    <lineage>
        <taxon>Eukaryota</taxon>
        <taxon>Fungi</taxon>
        <taxon>Dikarya</taxon>
        <taxon>Ascomycota</taxon>
        <taxon>Pezizomycotina</taxon>
        <taxon>Sordariomycetes</taxon>
        <taxon>Sordariomycetidae</taxon>
        <taxon>Diaporthales</taxon>
        <taxon>Diaporthaceae</taxon>
        <taxon>Diaporthe</taxon>
    </lineage>
</organism>
<name>A0A2P5HUL5_DIAHE</name>
<dbReference type="GO" id="GO:0022857">
    <property type="term" value="F:transmembrane transporter activity"/>
    <property type="evidence" value="ECO:0007669"/>
    <property type="project" value="TreeGrafter"/>
</dbReference>
<evidence type="ECO:0000313" key="8">
    <source>
        <dbReference type="Proteomes" id="UP000094444"/>
    </source>
</evidence>
<evidence type="ECO:0000256" key="2">
    <source>
        <dbReference type="ARBA" id="ARBA00022692"/>
    </source>
</evidence>
<accession>A0A2P5HUL5</accession>
<keyword evidence="3 6" id="KW-1133">Transmembrane helix</keyword>
<dbReference type="OrthoDB" id="5102953at2759"/>
<dbReference type="EMBL" id="MAVT02000709">
    <property type="protein sequence ID" value="POS73931.1"/>
    <property type="molecule type" value="Genomic_DNA"/>
</dbReference>
<comment type="subcellular location">
    <subcellularLocation>
        <location evidence="1">Membrane</location>
        <topology evidence="1">Multi-pass membrane protein</topology>
    </subcellularLocation>
</comment>
<dbReference type="InterPro" id="IPR036259">
    <property type="entry name" value="MFS_trans_sf"/>
</dbReference>
<protein>
    <submittedName>
        <fullName evidence="7">Siderophore iron transporter</fullName>
    </submittedName>
</protein>
<feature type="transmembrane region" description="Helical" evidence="6">
    <location>
        <begin position="100"/>
        <end position="119"/>
    </location>
</feature>
<dbReference type="PANTHER" id="PTHR23501">
    <property type="entry name" value="MAJOR FACILITATOR SUPERFAMILY"/>
    <property type="match status" value="1"/>
</dbReference>
<dbReference type="SUPFAM" id="SSF103473">
    <property type="entry name" value="MFS general substrate transporter"/>
    <property type="match status" value="1"/>
</dbReference>
<feature type="compositionally biased region" description="Polar residues" evidence="5">
    <location>
        <begin position="1"/>
        <end position="12"/>
    </location>
</feature>
<evidence type="ECO:0000313" key="7">
    <source>
        <dbReference type="EMBL" id="POS73931.1"/>
    </source>
</evidence>
<gene>
    <name evidence="7" type="ORF">DHEL01_v207677</name>
</gene>
<comment type="caution">
    <text evidence="7">The sequence shown here is derived from an EMBL/GenBank/DDBJ whole genome shotgun (WGS) entry which is preliminary data.</text>
</comment>
<dbReference type="InParanoid" id="A0A2P5HUL5"/>
<dbReference type="PANTHER" id="PTHR23501:SF55">
    <property type="entry name" value="SIDEROPHORE IRON TRANSPORTER, PUTATIVE (AFU_ORTHOLOGUE AFUA_3G03440)-RELATED"/>
    <property type="match status" value="1"/>
</dbReference>
<feature type="compositionally biased region" description="Basic and acidic residues" evidence="5">
    <location>
        <begin position="15"/>
        <end position="29"/>
    </location>
</feature>
<feature type="transmembrane region" description="Helical" evidence="6">
    <location>
        <begin position="131"/>
        <end position="148"/>
    </location>
</feature>
<sequence>MATEKSSVTSPANGVDDHPASHGDEKGHLAVDSTSDSGHASDEEHNTGGLSGVERIEATTRVWTKPWLIATYIFIWLVFFTDSLQQQISSSLLPYVTSSFGLHGLLATTSIISVIVAGVAKLPLARILDVIGRNEGLIIMLAITVISWK</sequence>
<keyword evidence="8" id="KW-1185">Reference proteome</keyword>
<evidence type="ECO:0000256" key="6">
    <source>
        <dbReference type="SAM" id="Phobius"/>
    </source>
</evidence>
<reference evidence="7" key="1">
    <citation type="submission" date="2017-09" db="EMBL/GenBank/DDBJ databases">
        <title>Polyketide synthases of a Diaporthe helianthi virulent isolate.</title>
        <authorList>
            <person name="Baroncelli R."/>
        </authorList>
    </citation>
    <scope>NUCLEOTIDE SEQUENCE [LARGE SCALE GENOMIC DNA]</scope>
    <source>
        <strain evidence="7">7/96</strain>
    </source>
</reference>
<dbReference type="GO" id="GO:0005886">
    <property type="term" value="C:plasma membrane"/>
    <property type="evidence" value="ECO:0007669"/>
    <property type="project" value="TreeGrafter"/>
</dbReference>
<keyword evidence="2 6" id="KW-0812">Transmembrane</keyword>
<evidence type="ECO:0000256" key="3">
    <source>
        <dbReference type="ARBA" id="ARBA00022989"/>
    </source>
</evidence>
<feature type="region of interest" description="Disordered" evidence="5">
    <location>
        <begin position="1"/>
        <end position="51"/>
    </location>
</feature>
<evidence type="ECO:0000256" key="5">
    <source>
        <dbReference type="SAM" id="MobiDB-lite"/>
    </source>
</evidence>
<evidence type="ECO:0000256" key="4">
    <source>
        <dbReference type="ARBA" id="ARBA00023136"/>
    </source>
</evidence>
<feature type="transmembrane region" description="Helical" evidence="6">
    <location>
        <begin position="62"/>
        <end position="80"/>
    </location>
</feature>
<evidence type="ECO:0000256" key="1">
    <source>
        <dbReference type="ARBA" id="ARBA00004141"/>
    </source>
</evidence>
<proteinExistence type="predicted"/>
<keyword evidence="4 6" id="KW-0472">Membrane</keyword>